<dbReference type="GeneID" id="43581135"/>
<evidence type="ECO:0000313" key="2">
    <source>
        <dbReference type="EMBL" id="VVT49533.1"/>
    </source>
</evidence>
<gene>
    <name evidence="2" type="ORF">SAPINGB_P002316</name>
</gene>
<sequence>MSEIYWNDSVVQNAPNPASYLLLRCLIPSSKAHLVTNVLRETPNLRSEQVLDAADLQTAWISSLVSRGVPIAATIAVVPQCPEIVISLFNFDSQILSSTLCQIAQLVKCSITILAPLNPKSPVSTLLPNSTEYSIPFPNSHSIIPPHAFHFLSESHSLIPTKFFTPYPSRSCCQLRNLATFVLKTTGPPISLLLPSQIKSNVQSLPQCPTYSSSFVSPFPSLTICDVSCVITDQTYQDDTGGCRANRKAEYKKGSFLLSTTQRAAHKSCAQLKTAHTTTIANCFDEDEDEDEDDVENCHRVIDNKENNVEETNINYVANTTGNDADQTEYTISRASVLYSETPESKPRHVASLPVSSLHPGRASRTDHFEFRFVPDRGLRTVAARRRVEEMLAAVSTSTGARARLFREVNTRKRGVEISGARAAVVAAIGRVQTGYADACLVERQGNCNEGPSAKGGSRSKRGTVIYKE</sequence>
<keyword evidence="3" id="KW-1185">Reference proteome</keyword>
<dbReference type="RefSeq" id="XP_031852926.1">
    <property type="nucleotide sequence ID" value="XM_031997035.1"/>
</dbReference>
<dbReference type="EMBL" id="CABVLU010000002">
    <property type="protein sequence ID" value="VVT49533.1"/>
    <property type="molecule type" value="Genomic_DNA"/>
</dbReference>
<proteinExistence type="predicted"/>
<protein>
    <submittedName>
        <fullName evidence="2">Uncharacterized protein</fullName>
    </submittedName>
</protein>
<dbReference type="Proteomes" id="UP000398389">
    <property type="component" value="Unassembled WGS sequence"/>
</dbReference>
<organism evidence="2 3">
    <name type="scientific">Magnusiomyces paraingens</name>
    <dbReference type="NCBI Taxonomy" id="2606893"/>
    <lineage>
        <taxon>Eukaryota</taxon>
        <taxon>Fungi</taxon>
        <taxon>Dikarya</taxon>
        <taxon>Ascomycota</taxon>
        <taxon>Saccharomycotina</taxon>
        <taxon>Dipodascomycetes</taxon>
        <taxon>Dipodascales</taxon>
        <taxon>Dipodascaceae</taxon>
        <taxon>Magnusiomyces</taxon>
    </lineage>
</organism>
<accession>A0A5E8BD59</accession>
<name>A0A5E8BD59_9ASCO</name>
<dbReference type="AlphaFoldDB" id="A0A5E8BD59"/>
<feature type="region of interest" description="Disordered" evidence="1">
    <location>
        <begin position="447"/>
        <end position="469"/>
    </location>
</feature>
<evidence type="ECO:0000313" key="3">
    <source>
        <dbReference type="Proteomes" id="UP000398389"/>
    </source>
</evidence>
<reference evidence="2 3" key="1">
    <citation type="submission" date="2019-09" db="EMBL/GenBank/DDBJ databases">
        <authorList>
            <person name="Brejova B."/>
        </authorList>
    </citation>
    <scope>NUCLEOTIDE SEQUENCE [LARGE SCALE GENOMIC DNA]</scope>
</reference>
<evidence type="ECO:0000256" key="1">
    <source>
        <dbReference type="SAM" id="MobiDB-lite"/>
    </source>
</evidence>